<dbReference type="AlphaFoldDB" id="A0A8X6F9V6"/>
<sequence>MRGMVYLSDSEFLITSKRPCIGEDIEKVESHKSDPWFHNSKKGSKKWNREGFLRYFLRINGKGAIYKFFYAELNNPPEGLCDKKSAEMKLHFTLRETVDITHHELTQETDVFLTNGATQCNGGEVCMLYAKRSPLSWTPIYTIYAHQQLYLTLLLFP</sequence>
<keyword evidence="2" id="KW-1185">Reference proteome</keyword>
<dbReference type="EMBL" id="BMAO01031251">
    <property type="protein sequence ID" value="GFQ73631.1"/>
    <property type="molecule type" value="Genomic_DNA"/>
</dbReference>
<protein>
    <submittedName>
        <fullName evidence="1">Uncharacterized protein</fullName>
    </submittedName>
</protein>
<evidence type="ECO:0000313" key="1">
    <source>
        <dbReference type="EMBL" id="GFQ73631.1"/>
    </source>
</evidence>
<dbReference type="Proteomes" id="UP000887116">
    <property type="component" value="Unassembled WGS sequence"/>
</dbReference>
<organism evidence="1 2">
    <name type="scientific">Trichonephila clavata</name>
    <name type="common">Joro spider</name>
    <name type="synonym">Nephila clavata</name>
    <dbReference type="NCBI Taxonomy" id="2740835"/>
    <lineage>
        <taxon>Eukaryota</taxon>
        <taxon>Metazoa</taxon>
        <taxon>Ecdysozoa</taxon>
        <taxon>Arthropoda</taxon>
        <taxon>Chelicerata</taxon>
        <taxon>Arachnida</taxon>
        <taxon>Araneae</taxon>
        <taxon>Araneomorphae</taxon>
        <taxon>Entelegynae</taxon>
        <taxon>Araneoidea</taxon>
        <taxon>Nephilidae</taxon>
        <taxon>Trichonephila</taxon>
    </lineage>
</organism>
<gene>
    <name evidence="1" type="ORF">TNCT_40201</name>
</gene>
<evidence type="ECO:0000313" key="2">
    <source>
        <dbReference type="Proteomes" id="UP000887116"/>
    </source>
</evidence>
<reference evidence="1" key="1">
    <citation type="submission" date="2020-07" db="EMBL/GenBank/DDBJ databases">
        <title>Multicomponent nature underlies the extraordinary mechanical properties of spider dragline silk.</title>
        <authorList>
            <person name="Kono N."/>
            <person name="Nakamura H."/>
            <person name="Mori M."/>
            <person name="Yoshida Y."/>
            <person name="Ohtoshi R."/>
            <person name="Malay A.D."/>
            <person name="Moran D.A.P."/>
            <person name="Tomita M."/>
            <person name="Numata K."/>
            <person name="Arakawa K."/>
        </authorList>
    </citation>
    <scope>NUCLEOTIDE SEQUENCE</scope>
</reference>
<proteinExistence type="predicted"/>
<name>A0A8X6F9V6_TRICU</name>
<accession>A0A8X6F9V6</accession>
<comment type="caution">
    <text evidence="1">The sequence shown here is derived from an EMBL/GenBank/DDBJ whole genome shotgun (WGS) entry which is preliminary data.</text>
</comment>